<protein>
    <submittedName>
        <fullName evidence="1">Uncharacterized protein</fullName>
    </submittedName>
</protein>
<dbReference type="EMBL" id="CP042906">
    <property type="protein sequence ID" value="QEX18558.1"/>
    <property type="molecule type" value="Genomic_DNA"/>
</dbReference>
<dbReference type="OrthoDB" id="5461292at2"/>
<accession>A0A5J6MLW2</accession>
<evidence type="ECO:0000313" key="2">
    <source>
        <dbReference type="Proteomes" id="UP000326202"/>
    </source>
</evidence>
<organism evidence="1 2">
    <name type="scientific">Hypericibacter terrae</name>
    <dbReference type="NCBI Taxonomy" id="2602015"/>
    <lineage>
        <taxon>Bacteria</taxon>
        <taxon>Pseudomonadati</taxon>
        <taxon>Pseudomonadota</taxon>
        <taxon>Alphaproteobacteria</taxon>
        <taxon>Rhodospirillales</taxon>
        <taxon>Dongiaceae</taxon>
        <taxon>Hypericibacter</taxon>
    </lineage>
</organism>
<dbReference type="AlphaFoldDB" id="A0A5J6MLW2"/>
<keyword evidence="2" id="KW-1185">Reference proteome</keyword>
<proteinExistence type="predicted"/>
<reference evidence="1 2" key="1">
    <citation type="submission" date="2019-08" db="EMBL/GenBank/DDBJ databases">
        <title>Hyperibacter terrae gen. nov., sp. nov. and Hyperibacter viscosus sp. nov., two new members in the family Rhodospirillaceae isolated from the rhizosphere of Hypericum perforatum.</title>
        <authorList>
            <person name="Noviana Z."/>
        </authorList>
    </citation>
    <scope>NUCLEOTIDE SEQUENCE [LARGE SCALE GENOMIC DNA]</scope>
    <source>
        <strain evidence="1 2">R5913</strain>
    </source>
</reference>
<dbReference type="KEGG" id="htq:FRZ44_38650"/>
<evidence type="ECO:0000313" key="1">
    <source>
        <dbReference type="EMBL" id="QEX18558.1"/>
    </source>
</evidence>
<gene>
    <name evidence="1" type="ORF">FRZ44_38650</name>
</gene>
<dbReference type="Proteomes" id="UP000326202">
    <property type="component" value="Chromosome"/>
</dbReference>
<name>A0A5J6MLW2_9PROT</name>
<dbReference type="RefSeq" id="WP_151178704.1">
    <property type="nucleotide sequence ID" value="NZ_CP042906.1"/>
</dbReference>
<sequence length="398" mass="40920">MPVKDYSTTANSNAAIAGINIAENCPAGNLNNALRQALADLRSYANGAEWFEYGDGDGAAAVTYLSGTSFAIAGTDVAGAWHSGRRVKASGSSTGTIYGVIASSSFATNTTVTVAWDSGSLQNESLTVWLGILSATNGAVPSASMTARGAVELATTAETLAGTDTGRAVTPDAMAAFWERGGDIASAGTISIGEGGYFHVTGTTTITDIDFATDRAGRHAWLIFDGVLTLTHNATTLILPGGANITTAAGDACLVVSEDGSENVRVPIYSRKDGAPAVPPTQVITKSFTSADTSIAQNSSPTFAHGFGALPKLVQFYLVCQSADGNYASGDVIQVTPHTIQDTGSGSGAAQFGAYVDTTNITVIAPNTTAVFKALDKTTRGQFFPDLTKWKLRVVAFA</sequence>